<gene>
    <name evidence="2" type="ORF">CASFOL_006753</name>
</gene>
<keyword evidence="3" id="KW-1185">Reference proteome</keyword>
<dbReference type="PANTHER" id="PTHR33924:SF5">
    <property type="entry name" value="CATION-TRANSPORTING ATPASE"/>
    <property type="match status" value="1"/>
</dbReference>
<feature type="region of interest" description="Disordered" evidence="1">
    <location>
        <begin position="377"/>
        <end position="397"/>
    </location>
</feature>
<evidence type="ECO:0000313" key="2">
    <source>
        <dbReference type="EMBL" id="KAL3650350.1"/>
    </source>
</evidence>
<organism evidence="2 3">
    <name type="scientific">Castilleja foliolosa</name>
    <dbReference type="NCBI Taxonomy" id="1961234"/>
    <lineage>
        <taxon>Eukaryota</taxon>
        <taxon>Viridiplantae</taxon>
        <taxon>Streptophyta</taxon>
        <taxon>Embryophyta</taxon>
        <taxon>Tracheophyta</taxon>
        <taxon>Spermatophyta</taxon>
        <taxon>Magnoliopsida</taxon>
        <taxon>eudicotyledons</taxon>
        <taxon>Gunneridae</taxon>
        <taxon>Pentapetalae</taxon>
        <taxon>asterids</taxon>
        <taxon>lamiids</taxon>
        <taxon>Lamiales</taxon>
        <taxon>Orobanchaceae</taxon>
        <taxon>Pedicularideae</taxon>
        <taxon>Castillejinae</taxon>
        <taxon>Castilleja</taxon>
    </lineage>
</organism>
<dbReference type="EMBL" id="JAVIJP010000007">
    <property type="protein sequence ID" value="KAL3650350.1"/>
    <property type="molecule type" value="Genomic_DNA"/>
</dbReference>
<feature type="region of interest" description="Disordered" evidence="1">
    <location>
        <begin position="1"/>
        <end position="40"/>
    </location>
</feature>
<feature type="compositionally biased region" description="Polar residues" evidence="1">
    <location>
        <begin position="377"/>
        <end position="388"/>
    </location>
</feature>
<dbReference type="PANTHER" id="PTHR33924">
    <property type="entry name" value="CATION-TRANSPORTING ATPASE"/>
    <property type="match status" value="1"/>
</dbReference>
<feature type="compositionally biased region" description="Polar residues" evidence="1">
    <location>
        <begin position="1"/>
        <end position="14"/>
    </location>
</feature>
<protein>
    <submittedName>
        <fullName evidence="2">Uncharacterized protein</fullName>
    </submittedName>
</protein>
<feature type="region of interest" description="Disordered" evidence="1">
    <location>
        <begin position="126"/>
        <end position="147"/>
    </location>
</feature>
<dbReference type="AlphaFoldDB" id="A0ABD3EB65"/>
<accession>A0ABD3EB65</accession>
<name>A0ABD3EB65_9LAMI</name>
<dbReference type="Proteomes" id="UP001632038">
    <property type="component" value="Unassembled WGS sequence"/>
</dbReference>
<sequence>MDSESMAHSQSSAELRSDSKILVGQKRNIMETEETSESSTKRVKLSDLESVCPSQANAKEKNKFLDLDLNAEDISSSINNEHFYPFNHSKNLQTLRNDSECASSVGLQHKKDPMTVWKGLKQNNFMSSQHGAPSMPAPKTRGRKKNNDVVKKKIELVKKEHVDRFTKVAAPSGLLNGLNPGIINHVRNRKQVHSIIEALVGSERSEIRQDHEIKNLVEEVTESDGRWDRFGGITKCDVENKPDGLRLKMSSSVMVGSENMSCLSAEEAGNFKSVTSLSFKAANVASQWLDLLNQDIRGRLAALRRSKKRVRSVINTELPDLITNCSDKASADAHAVRWNTLFGQMDKTLSEEEIHLETWLNQVKEMQLHCESGLRNSLDNASQESGNHNRLGEAHDSEKDLDVSAAAASIYSTCNFLLTMDNLPCC</sequence>
<reference evidence="3" key="1">
    <citation type="journal article" date="2024" name="IScience">
        <title>Strigolactones Initiate the Formation of Haustorium-like Structures in Castilleja.</title>
        <authorList>
            <person name="Buerger M."/>
            <person name="Peterson D."/>
            <person name="Chory J."/>
        </authorList>
    </citation>
    <scope>NUCLEOTIDE SEQUENCE [LARGE SCALE GENOMIC DNA]</scope>
</reference>
<evidence type="ECO:0000256" key="1">
    <source>
        <dbReference type="SAM" id="MobiDB-lite"/>
    </source>
</evidence>
<comment type="caution">
    <text evidence="2">The sequence shown here is derived from an EMBL/GenBank/DDBJ whole genome shotgun (WGS) entry which is preliminary data.</text>
</comment>
<evidence type="ECO:0000313" key="3">
    <source>
        <dbReference type="Proteomes" id="UP001632038"/>
    </source>
</evidence>
<proteinExistence type="predicted"/>